<keyword evidence="2" id="KW-1185">Reference proteome</keyword>
<organism evidence="1 2">
    <name type="scientific">Dallia pectoralis</name>
    <name type="common">Alaska blackfish</name>
    <dbReference type="NCBI Taxonomy" id="75939"/>
    <lineage>
        <taxon>Eukaryota</taxon>
        <taxon>Metazoa</taxon>
        <taxon>Chordata</taxon>
        <taxon>Craniata</taxon>
        <taxon>Vertebrata</taxon>
        <taxon>Euteleostomi</taxon>
        <taxon>Actinopterygii</taxon>
        <taxon>Neopterygii</taxon>
        <taxon>Teleostei</taxon>
        <taxon>Protacanthopterygii</taxon>
        <taxon>Esociformes</taxon>
        <taxon>Umbridae</taxon>
        <taxon>Dallia</taxon>
    </lineage>
</organism>
<name>A0ACC2FGQ6_DALPE</name>
<evidence type="ECO:0000313" key="2">
    <source>
        <dbReference type="Proteomes" id="UP001157502"/>
    </source>
</evidence>
<comment type="caution">
    <text evidence="1">The sequence shown here is derived from an EMBL/GenBank/DDBJ whole genome shotgun (WGS) entry which is preliminary data.</text>
</comment>
<accession>A0ACC2FGQ6</accession>
<protein>
    <submittedName>
        <fullName evidence="1">Uncharacterized protein</fullName>
    </submittedName>
</protein>
<dbReference type="EMBL" id="CM055755">
    <property type="protein sequence ID" value="KAJ7990450.1"/>
    <property type="molecule type" value="Genomic_DNA"/>
</dbReference>
<reference evidence="1" key="1">
    <citation type="submission" date="2021-05" db="EMBL/GenBank/DDBJ databases">
        <authorList>
            <person name="Pan Q."/>
            <person name="Jouanno E."/>
            <person name="Zahm M."/>
            <person name="Klopp C."/>
            <person name="Cabau C."/>
            <person name="Louis A."/>
            <person name="Berthelot C."/>
            <person name="Parey E."/>
            <person name="Roest Crollius H."/>
            <person name="Montfort J."/>
            <person name="Robinson-Rechavi M."/>
            <person name="Bouchez O."/>
            <person name="Lampietro C."/>
            <person name="Lopez Roques C."/>
            <person name="Donnadieu C."/>
            <person name="Postlethwait J."/>
            <person name="Bobe J."/>
            <person name="Dillon D."/>
            <person name="Chandos A."/>
            <person name="von Hippel F."/>
            <person name="Guiguen Y."/>
        </authorList>
    </citation>
    <scope>NUCLEOTIDE SEQUENCE</scope>
    <source>
        <strain evidence="1">YG-Jan2019</strain>
    </source>
</reference>
<evidence type="ECO:0000313" key="1">
    <source>
        <dbReference type="EMBL" id="KAJ7990450.1"/>
    </source>
</evidence>
<dbReference type="Proteomes" id="UP001157502">
    <property type="component" value="Chromosome 28"/>
</dbReference>
<proteinExistence type="predicted"/>
<gene>
    <name evidence="1" type="ORF">DPEC_G00300440</name>
</gene>
<sequence length="137" mass="15217">MSMITTATFLSAALLLLVPGILTQEPGVTSPIQLMIVNSISNTPNVTHTTDIVFRGILIGAMRRLQETNTDFKFTYIENPNYGPYLVSVNGLAGDDTEHTYWELLVKRGKTIIRPDVGIGCFIPMPDDTVILKFTKW</sequence>